<gene>
    <name evidence="1" type="ORF">Tco_0894530</name>
</gene>
<evidence type="ECO:0000313" key="2">
    <source>
        <dbReference type="Proteomes" id="UP001151760"/>
    </source>
</evidence>
<organism evidence="1 2">
    <name type="scientific">Tanacetum coccineum</name>
    <dbReference type="NCBI Taxonomy" id="301880"/>
    <lineage>
        <taxon>Eukaryota</taxon>
        <taxon>Viridiplantae</taxon>
        <taxon>Streptophyta</taxon>
        <taxon>Embryophyta</taxon>
        <taxon>Tracheophyta</taxon>
        <taxon>Spermatophyta</taxon>
        <taxon>Magnoliopsida</taxon>
        <taxon>eudicotyledons</taxon>
        <taxon>Gunneridae</taxon>
        <taxon>Pentapetalae</taxon>
        <taxon>asterids</taxon>
        <taxon>campanulids</taxon>
        <taxon>Asterales</taxon>
        <taxon>Asteraceae</taxon>
        <taxon>Asteroideae</taxon>
        <taxon>Anthemideae</taxon>
        <taxon>Anthemidinae</taxon>
        <taxon>Tanacetum</taxon>
    </lineage>
</organism>
<reference evidence="1" key="2">
    <citation type="submission" date="2022-01" db="EMBL/GenBank/DDBJ databases">
        <authorList>
            <person name="Yamashiro T."/>
            <person name="Shiraishi A."/>
            <person name="Satake H."/>
            <person name="Nakayama K."/>
        </authorList>
    </citation>
    <scope>NUCLEOTIDE SEQUENCE</scope>
</reference>
<comment type="caution">
    <text evidence="1">The sequence shown here is derived from an EMBL/GenBank/DDBJ whole genome shotgun (WGS) entry which is preliminary data.</text>
</comment>
<accession>A0ABQ5CDA9</accession>
<name>A0ABQ5CDA9_9ASTR</name>
<reference evidence="1" key="1">
    <citation type="journal article" date="2022" name="Int. J. Mol. Sci.">
        <title>Draft Genome of Tanacetum Coccineum: Genomic Comparison of Closely Related Tanacetum-Family Plants.</title>
        <authorList>
            <person name="Yamashiro T."/>
            <person name="Shiraishi A."/>
            <person name="Nakayama K."/>
            <person name="Satake H."/>
        </authorList>
    </citation>
    <scope>NUCLEOTIDE SEQUENCE</scope>
</reference>
<evidence type="ECO:0000313" key="1">
    <source>
        <dbReference type="EMBL" id="GJT24593.1"/>
    </source>
</evidence>
<sequence>MQKQHKLPKSLDCHAGNPCASFSSKGHKSRSNDWKESRVEINWSIWGYGGECGAGVERGSLELFLIKSNKIDFLPEEFAGKLDLIDPIIPGIDEDDCDEDDFDEEEGEIDIDILQIEDEILRENLLNVNLLIDKINDI</sequence>
<keyword evidence="2" id="KW-1185">Reference proteome</keyword>
<protein>
    <submittedName>
        <fullName evidence="1">Uncharacterized protein</fullName>
    </submittedName>
</protein>
<dbReference type="Proteomes" id="UP001151760">
    <property type="component" value="Unassembled WGS sequence"/>
</dbReference>
<dbReference type="EMBL" id="BQNB010014148">
    <property type="protein sequence ID" value="GJT24593.1"/>
    <property type="molecule type" value="Genomic_DNA"/>
</dbReference>
<proteinExistence type="predicted"/>